<feature type="coiled-coil region" evidence="1">
    <location>
        <begin position="269"/>
        <end position="296"/>
    </location>
</feature>
<name>A0A1F4XIV2_9BACT</name>
<dbReference type="InterPro" id="IPR009057">
    <property type="entry name" value="Homeodomain-like_sf"/>
</dbReference>
<accession>A0A1F4XIV2</accession>
<organism evidence="3 4">
    <name type="scientific">Candidatus Abawacabacteria bacterium RBG_16_42_10</name>
    <dbReference type="NCBI Taxonomy" id="1817814"/>
    <lineage>
        <taxon>Bacteria</taxon>
        <taxon>Candidatus Abawacaibacteriota</taxon>
    </lineage>
</organism>
<dbReference type="STRING" id="1817814.A2V81_04400"/>
<evidence type="ECO:0000313" key="3">
    <source>
        <dbReference type="EMBL" id="OGC81514.1"/>
    </source>
</evidence>
<keyword evidence="1" id="KW-0175">Coiled coil</keyword>
<evidence type="ECO:0000256" key="1">
    <source>
        <dbReference type="SAM" id="Coils"/>
    </source>
</evidence>
<dbReference type="SUPFAM" id="SSF46689">
    <property type="entry name" value="Homeodomain-like"/>
    <property type="match status" value="1"/>
</dbReference>
<proteinExistence type="predicted"/>
<reference evidence="3 4" key="1">
    <citation type="journal article" date="2016" name="Nat. Commun.">
        <title>Thousands of microbial genomes shed light on interconnected biogeochemical processes in an aquifer system.</title>
        <authorList>
            <person name="Anantharaman K."/>
            <person name="Brown C.T."/>
            <person name="Hug L.A."/>
            <person name="Sharon I."/>
            <person name="Castelle C.J."/>
            <person name="Probst A.J."/>
            <person name="Thomas B.C."/>
            <person name="Singh A."/>
            <person name="Wilkins M.J."/>
            <person name="Karaoz U."/>
            <person name="Brodie E.L."/>
            <person name="Williams K.H."/>
            <person name="Hubbard S.S."/>
            <person name="Banfield J.F."/>
        </authorList>
    </citation>
    <scope>NUCLEOTIDE SEQUENCE [LARGE SCALE GENOMIC DNA]</scope>
</reference>
<dbReference type="PANTHER" id="PTHR35004:SF7">
    <property type="entry name" value="INTEGRASE PROTEIN"/>
    <property type="match status" value="1"/>
</dbReference>
<gene>
    <name evidence="3" type="ORF">A2V81_04400</name>
</gene>
<dbReference type="Gene3D" id="3.30.420.10">
    <property type="entry name" value="Ribonuclease H-like superfamily/Ribonuclease H"/>
    <property type="match status" value="1"/>
</dbReference>
<evidence type="ECO:0000259" key="2">
    <source>
        <dbReference type="PROSITE" id="PS50994"/>
    </source>
</evidence>
<evidence type="ECO:0000313" key="4">
    <source>
        <dbReference type="Proteomes" id="UP000177614"/>
    </source>
</evidence>
<protein>
    <recommendedName>
        <fullName evidence="2">Integrase catalytic domain-containing protein</fullName>
    </recommendedName>
</protein>
<dbReference type="GO" id="GO:0015074">
    <property type="term" value="P:DNA integration"/>
    <property type="evidence" value="ECO:0007669"/>
    <property type="project" value="InterPro"/>
</dbReference>
<sequence>MKDEFSDRHQAIRLRLTGQSVEVICQTLERSREWFHTWWRRYQAMGAAGLYDLTRARQATSLISAELERTILTIRKRLESSYHPQTRYALIGASAIQAELKALHIRSVPCARTIERVLQRNGVTLPRVHLARFLPAHVYPTPQAQDSNQLHEVDLVGPIYLKGQKQRYYIFVCKDVFDGAVCLKLGRSRKIEAVLEFLGECWKTLGRPKQVQFDNAREYLGWGPAARYLSRMIRLCLRFEVEPIFIPPARPQYNGSVENFNGWFQPRLFQRHFTQVSALKRELQRLQETVNSQHVQRRLGGLTPEQYRRRKKLQKLPPRFVVPTDALPVAAGRVTFIRQVTIHGKIHLLSQAFSVGKRLKGQYVKVVLDTQRAQLTVYVKGRIFTRWAYPFLKH</sequence>
<dbReference type="InterPro" id="IPR001584">
    <property type="entry name" value="Integrase_cat-core"/>
</dbReference>
<dbReference type="InterPro" id="IPR036397">
    <property type="entry name" value="RNaseH_sf"/>
</dbReference>
<feature type="domain" description="Integrase catalytic" evidence="2">
    <location>
        <begin position="138"/>
        <end position="312"/>
    </location>
</feature>
<dbReference type="GO" id="GO:0003676">
    <property type="term" value="F:nucleic acid binding"/>
    <property type="evidence" value="ECO:0007669"/>
    <property type="project" value="InterPro"/>
</dbReference>
<dbReference type="InterPro" id="IPR012337">
    <property type="entry name" value="RNaseH-like_sf"/>
</dbReference>
<dbReference type="EMBL" id="MEWR01000025">
    <property type="protein sequence ID" value="OGC81514.1"/>
    <property type="molecule type" value="Genomic_DNA"/>
</dbReference>
<dbReference type="PANTHER" id="PTHR35004">
    <property type="entry name" value="TRANSPOSASE RV3428C-RELATED"/>
    <property type="match status" value="1"/>
</dbReference>
<comment type="caution">
    <text evidence="3">The sequence shown here is derived from an EMBL/GenBank/DDBJ whole genome shotgun (WGS) entry which is preliminary data.</text>
</comment>
<dbReference type="Proteomes" id="UP000177614">
    <property type="component" value="Unassembled WGS sequence"/>
</dbReference>
<dbReference type="Pfam" id="PF13384">
    <property type="entry name" value="HTH_23"/>
    <property type="match status" value="1"/>
</dbReference>
<dbReference type="SUPFAM" id="SSF53098">
    <property type="entry name" value="Ribonuclease H-like"/>
    <property type="match status" value="1"/>
</dbReference>
<dbReference type="PROSITE" id="PS50994">
    <property type="entry name" value="INTEGRASE"/>
    <property type="match status" value="1"/>
</dbReference>
<dbReference type="AlphaFoldDB" id="A0A1F4XIV2"/>